<name>A0AAP0J7J1_9MAGN</name>
<comment type="caution">
    <text evidence="2">The sequence shown here is derived from an EMBL/GenBank/DDBJ whole genome shotgun (WGS) entry which is preliminary data.</text>
</comment>
<feature type="compositionally biased region" description="Polar residues" evidence="1">
    <location>
        <begin position="11"/>
        <end position="21"/>
    </location>
</feature>
<feature type="region of interest" description="Disordered" evidence="1">
    <location>
        <begin position="1"/>
        <end position="102"/>
    </location>
</feature>
<evidence type="ECO:0000256" key="1">
    <source>
        <dbReference type="SAM" id="MobiDB-lite"/>
    </source>
</evidence>
<sequence length="116" mass="11847">MAGSGAALQLRGSSGSRQLQLATTAASAAANGSGKDQQWLGRHTPAAAELAVSGDDCQGSDDDRQGNDDSSGGGRQRRRSTAAARQRRRRGSGSGNDALNSAVARCRPIEGMFAVC</sequence>
<keyword evidence="3" id="KW-1185">Reference proteome</keyword>
<dbReference type="EMBL" id="JBBNAF010000007">
    <property type="protein sequence ID" value="KAK9128984.1"/>
    <property type="molecule type" value="Genomic_DNA"/>
</dbReference>
<gene>
    <name evidence="2" type="ORF">Syun_017781</name>
</gene>
<protein>
    <submittedName>
        <fullName evidence="2">Uncharacterized protein</fullName>
    </submittedName>
</protein>
<feature type="compositionally biased region" description="Basic residues" evidence="1">
    <location>
        <begin position="75"/>
        <end position="91"/>
    </location>
</feature>
<dbReference type="AlphaFoldDB" id="A0AAP0J7J1"/>
<proteinExistence type="predicted"/>
<reference evidence="2 3" key="1">
    <citation type="submission" date="2024-01" db="EMBL/GenBank/DDBJ databases">
        <title>Genome assemblies of Stephania.</title>
        <authorList>
            <person name="Yang L."/>
        </authorList>
    </citation>
    <scope>NUCLEOTIDE SEQUENCE [LARGE SCALE GENOMIC DNA]</scope>
    <source>
        <strain evidence="2">YNDBR</strain>
        <tissue evidence="2">Leaf</tissue>
    </source>
</reference>
<evidence type="ECO:0000313" key="3">
    <source>
        <dbReference type="Proteomes" id="UP001420932"/>
    </source>
</evidence>
<accession>A0AAP0J7J1</accession>
<dbReference type="Proteomes" id="UP001420932">
    <property type="component" value="Unassembled WGS sequence"/>
</dbReference>
<evidence type="ECO:0000313" key="2">
    <source>
        <dbReference type="EMBL" id="KAK9128984.1"/>
    </source>
</evidence>
<organism evidence="2 3">
    <name type="scientific">Stephania yunnanensis</name>
    <dbReference type="NCBI Taxonomy" id="152371"/>
    <lineage>
        <taxon>Eukaryota</taxon>
        <taxon>Viridiplantae</taxon>
        <taxon>Streptophyta</taxon>
        <taxon>Embryophyta</taxon>
        <taxon>Tracheophyta</taxon>
        <taxon>Spermatophyta</taxon>
        <taxon>Magnoliopsida</taxon>
        <taxon>Ranunculales</taxon>
        <taxon>Menispermaceae</taxon>
        <taxon>Menispermoideae</taxon>
        <taxon>Cissampelideae</taxon>
        <taxon>Stephania</taxon>
    </lineage>
</organism>